<dbReference type="EMBL" id="VHSH01000004">
    <property type="protein sequence ID" value="TQV79913.1"/>
    <property type="molecule type" value="Genomic_DNA"/>
</dbReference>
<feature type="binding site" evidence="7">
    <location>
        <position position="167"/>
    </location>
    <ligand>
        <name>Zn(2+)</name>
        <dbReference type="ChEBI" id="CHEBI:29105"/>
        <note>catalytic</note>
    </ligand>
</feature>
<feature type="binding site" evidence="7">
    <location>
        <position position="157"/>
    </location>
    <ligand>
        <name>Zn(2+)</name>
        <dbReference type="ChEBI" id="CHEBI:29105"/>
        <note>catalytic</note>
    </ligand>
</feature>
<gene>
    <name evidence="7 9" type="primary">ybeY</name>
    <name evidence="9" type="ORF">FKG95_14630</name>
</gene>
<dbReference type="PROSITE" id="PS01306">
    <property type="entry name" value="UPF0054"/>
    <property type="match status" value="1"/>
</dbReference>
<evidence type="ECO:0000256" key="5">
    <source>
        <dbReference type="ARBA" id="ARBA00022801"/>
    </source>
</evidence>
<dbReference type="OrthoDB" id="9807740at2"/>
<reference evidence="9 10" key="1">
    <citation type="submission" date="2019-06" db="EMBL/GenBank/DDBJ databases">
        <title>Whole genome sequence for Rhodospirillaceae sp. R148.</title>
        <authorList>
            <person name="Wang G."/>
        </authorList>
    </citation>
    <scope>NUCLEOTIDE SEQUENCE [LARGE SCALE GENOMIC DNA]</scope>
    <source>
        <strain evidence="9 10">R148</strain>
    </source>
</reference>
<evidence type="ECO:0000256" key="8">
    <source>
        <dbReference type="SAM" id="MobiDB-lite"/>
    </source>
</evidence>
<keyword evidence="10" id="KW-1185">Reference proteome</keyword>
<comment type="subcellular location">
    <subcellularLocation>
        <location evidence="7">Cytoplasm</location>
    </subcellularLocation>
</comment>
<evidence type="ECO:0000256" key="4">
    <source>
        <dbReference type="ARBA" id="ARBA00022759"/>
    </source>
</evidence>
<accession>A0A545TRR4</accession>
<feature type="compositionally biased region" description="Polar residues" evidence="8">
    <location>
        <begin position="201"/>
        <end position="212"/>
    </location>
</feature>
<keyword evidence="4 7" id="KW-0255">Endonuclease</keyword>
<dbReference type="SUPFAM" id="SSF55486">
    <property type="entry name" value="Metalloproteases ('zincins'), catalytic domain"/>
    <property type="match status" value="1"/>
</dbReference>
<comment type="caution">
    <text evidence="9">The sequence shown here is derived from an EMBL/GenBank/DDBJ whole genome shotgun (WGS) entry which is preliminary data.</text>
</comment>
<keyword evidence="7" id="KW-0690">Ribosome biogenesis</keyword>
<dbReference type="GO" id="GO:0004222">
    <property type="term" value="F:metalloendopeptidase activity"/>
    <property type="evidence" value="ECO:0007669"/>
    <property type="project" value="InterPro"/>
</dbReference>
<dbReference type="NCBIfam" id="TIGR00043">
    <property type="entry name" value="rRNA maturation RNase YbeY"/>
    <property type="match status" value="1"/>
</dbReference>
<feature type="binding site" evidence="7">
    <location>
        <position position="161"/>
    </location>
    <ligand>
        <name>Zn(2+)</name>
        <dbReference type="ChEBI" id="CHEBI:29105"/>
        <note>catalytic</note>
    </ligand>
</feature>
<evidence type="ECO:0000313" key="10">
    <source>
        <dbReference type="Proteomes" id="UP000315252"/>
    </source>
</evidence>
<keyword evidence="7" id="KW-0963">Cytoplasm</keyword>
<dbReference type="GO" id="GO:0006364">
    <property type="term" value="P:rRNA processing"/>
    <property type="evidence" value="ECO:0007669"/>
    <property type="project" value="UniProtKB-UniRule"/>
</dbReference>
<evidence type="ECO:0000313" key="9">
    <source>
        <dbReference type="EMBL" id="TQV79913.1"/>
    </source>
</evidence>
<dbReference type="Gene3D" id="3.40.390.30">
    <property type="entry name" value="Metalloproteases ('zincins'), catalytic domain"/>
    <property type="match status" value="1"/>
</dbReference>
<dbReference type="GO" id="GO:0008270">
    <property type="term" value="F:zinc ion binding"/>
    <property type="evidence" value="ECO:0007669"/>
    <property type="project" value="UniProtKB-UniRule"/>
</dbReference>
<name>A0A545TRR4_9PROT</name>
<dbReference type="GO" id="GO:0005737">
    <property type="term" value="C:cytoplasm"/>
    <property type="evidence" value="ECO:0007669"/>
    <property type="project" value="UniProtKB-SubCell"/>
</dbReference>
<dbReference type="Pfam" id="PF02130">
    <property type="entry name" value="YbeY"/>
    <property type="match status" value="1"/>
</dbReference>
<dbReference type="RefSeq" id="WP_142897093.1">
    <property type="nucleotide sequence ID" value="NZ_ML660055.1"/>
</dbReference>
<keyword evidence="2 7" id="KW-0540">Nuclease</keyword>
<keyword evidence="7" id="KW-0698">rRNA processing</keyword>
<organism evidence="9 10">
    <name type="scientific">Denitrobaculum tricleocarpae</name>
    <dbReference type="NCBI Taxonomy" id="2591009"/>
    <lineage>
        <taxon>Bacteria</taxon>
        <taxon>Pseudomonadati</taxon>
        <taxon>Pseudomonadota</taxon>
        <taxon>Alphaproteobacteria</taxon>
        <taxon>Rhodospirillales</taxon>
        <taxon>Rhodospirillaceae</taxon>
        <taxon>Denitrobaculum</taxon>
    </lineage>
</organism>
<evidence type="ECO:0000256" key="7">
    <source>
        <dbReference type="HAMAP-Rule" id="MF_00009"/>
    </source>
</evidence>
<dbReference type="EC" id="3.1.-.-" evidence="7"/>
<dbReference type="InterPro" id="IPR023091">
    <property type="entry name" value="MetalPrtase_cat_dom_sf_prd"/>
</dbReference>
<dbReference type="InterPro" id="IPR020549">
    <property type="entry name" value="YbeY_CS"/>
</dbReference>
<proteinExistence type="inferred from homology"/>
<evidence type="ECO:0000256" key="1">
    <source>
        <dbReference type="ARBA" id="ARBA00010875"/>
    </source>
</evidence>
<evidence type="ECO:0000256" key="2">
    <source>
        <dbReference type="ARBA" id="ARBA00022722"/>
    </source>
</evidence>
<keyword evidence="5 7" id="KW-0378">Hydrolase</keyword>
<dbReference type="AlphaFoldDB" id="A0A545TRR4"/>
<sequence length="212" mass="22666">MNDDPDSTSLNMEIAVLDSLWHEILPDLSPSDDVSVDPGCGLDHGTGARDDVIQRAAAAAFAGAAPASLREGPVELSLVLVDDAHIQTLNNDYRGFDKPTNVLSFAALDDEDTLPMSAHAEGPLLLGDVILARETVAREAAEQNKSLNSHISHLVVHGVLHLLGFDHETDEDAEEMEGREVEILAGLGIANPYRNVRDEPTQSGQETMAGSQ</sequence>
<keyword evidence="3 7" id="KW-0479">Metal-binding</keyword>
<comment type="similarity">
    <text evidence="1 7">Belongs to the endoribonuclease YbeY family.</text>
</comment>
<feature type="region of interest" description="Disordered" evidence="8">
    <location>
        <begin position="193"/>
        <end position="212"/>
    </location>
</feature>
<keyword evidence="6 7" id="KW-0862">Zinc</keyword>
<dbReference type="GO" id="GO:0004521">
    <property type="term" value="F:RNA endonuclease activity"/>
    <property type="evidence" value="ECO:0007669"/>
    <property type="project" value="UniProtKB-UniRule"/>
</dbReference>
<dbReference type="InterPro" id="IPR002036">
    <property type="entry name" value="YbeY"/>
</dbReference>
<comment type="cofactor">
    <cofactor evidence="7">
        <name>Zn(2+)</name>
        <dbReference type="ChEBI" id="CHEBI:29105"/>
    </cofactor>
    <text evidence="7">Binds 1 zinc ion.</text>
</comment>
<comment type="function">
    <text evidence="7">Single strand-specific metallo-endoribonuclease involved in late-stage 70S ribosome quality control and in maturation of the 3' terminus of the 16S rRNA.</text>
</comment>
<evidence type="ECO:0000256" key="3">
    <source>
        <dbReference type="ARBA" id="ARBA00022723"/>
    </source>
</evidence>
<protein>
    <recommendedName>
        <fullName evidence="7">Endoribonuclease YbeY</fullName>
        <ecNumber evidence="7">3.1.-.-</ecNumber>
    </recommendedName>
</protein>
<dbReference type="Proteomes" id="UP000315252">
    <property type="component" value="Unassembled WGS sequence"/>
</dbReference>
<evidence type="ECO:0000256" key="6">
    <source>
        <dbReference type="ARBA" id="ARBA00022833"/>
    </source>
</evidence>
<dbReference type="PANTHER" id="PTHR46986">
    <property type="entry name" value="ENDORIBONUCLEASE YBEY, CHLOROPLASTIC"/>
    <property type="match status" value="1"/>
</dbReference>
<dbReference type="PANTHER" id="PTHR46986:SF1">
    <property type="entry name" value="ENDORIBONUCLEASE YBEY, CHLOROPLASTIC"/>
    <property type="match status" value="1"/>
</dbReference>
<dbReference type="HAMAP" id="MF_00009">
    <property type="entry name" value="Endoribonucl_YbeY"/>
    <property type="match status" value="1"/>
</dbReference>